<comment type="caution">
    <text evidence="4">The sequence shown here is derived from an EMBL/GenBank/DDBJ whole genome shotgun (WGS) entry which is preliminary data.</text>
</comment>
<dbReference type="OrthoDB" id="513226at2759"/>
<dbReference type="EMBL" id="JADFTS010000009">
    <property type="protein sequence ID" value="KAF9587562.1"/>
    <property type="molecule type" value="Genomic_DNA"/>
</dbReference>
<dbReference type="PANTHER" id="PTHR33791:SF12">
    <property type="entry name" value="CHAPERONIN-LIKE RBCX PROTEIN 1, CHLOROPLASTIC"/>
    <property type="match status" value="1"/>
</dbReference>
<keyword evidence="3" id="KW-0120">Carbon dioxide fixation</keyword>
<name>A0A835GX82_9MAGN</name>
<organism evidence="4 5">
    <name type="scientific">Coptis chinensis</name>
    <dbReference type="NCBI Taxonomy" id="261450"/>
    <lineage>
        <taxon>Eukaryota</taxon>
        <taxon>Viridiplantae</taxon>
        <taxon>Streptophyta</taxon>
        <taxon>Embryophyta</taxon>
        <taxon>Tracheophyta</taxon>
        <taxon>Spermatophyta</taxon>
        <taxon>Magnoliopsida</taxon>
        <taxon>Ranunculales</taxon>
        <taxon>Ranunculaceae</taxon>
        <taxon>Coptidoideae</taxon>
        <taxon>Coptis</taxon>
    </lineage>
</organism>
<dbReference type="Proteomes" id="UP000631114">
    <property type="component" value="Unassembled WGS sequence"/>
</dbReference>
<sequence>MESSVLQLSSHFTFFTPKTNSLPAASPFWPCKRRTSSCQPTPLRCHKMFVPGFGEASPEAKAAKNLHGFFTYVAVKIVVAQLEEPETNVCYLAEQSYNPEAYEELMEFLSKNSLNDGDQFCANLMRESSRHQGLGRLNLHTVINIFIVSFLLHNTISY</sequence>
<dbReference type="InterPro" id="IPR003435">
    <property type="entry name" value="Chaperonin_RcbX"/>
</dbReference>
<protein>
    <submittedName>
        <fullName evidence="4">Uncharacterized protein</fullName>
    </submittedName>
</protein>
<proteinExistence type="predicted"/>
<keyword evidence="5" id="KW-1185">Reference proteome</keyword>
<dbReference type="SUPFAM" id="SSF158615">
    <property type="entry name" value="RbcX-like"/>
    <property type="match status" value="1"/>
</dbReference>
<evidence type="ECO:0000313" key="5">
    <source>
        <dbReference type="Proteomes" id="UP000631114"/>
    </source>
</evidence>
<evidence type="ECO:0000256" key="1">
    <source>
        <dbReference type="ARBA" id="ARBA00022531"/>
    </source>
</evidence>
<evidence type="ECO:0000313" key="4">
    <source>
        <dbReference type="EMBL" id="KAF9587562.1"/>
    </source>
</evidence>
<dbReference type="GO" id="GO:0110102">
    <property type="term" value="P:ribulose bisphosphate carboxylase complex assembly"/>
    <property type="evidence" value="ECO:0007669"/>
    <property type="project" value="InterPro"/>
</dbReference>
<dbReference type="Gene3D" id="1.10.1200.210">
    <property type="entry name" value="Chaperonin-like RbcX"/>
    <property type="match status" value="1"/>
</dbReference>
<reference evidence="4 5" key="1">
    <citation type="submission" date="2020-10" db="EMBL/GenBank/DDBJ databases">
        <title>The Coptis chinensis genome and diversification of protoberbering-type alkaloids.</title>
        <authorList>
            <person name="Wang B."/>
            <person name="Shu S."/>
            <person name="Song C."/>
            <person name="Liu Y."/>
        </authorList>
    </citation>
    <scope>NUCLEOTIDE SEQUENCE [LARGE SCALE GENOMIC DNA]</scope>
    <source>
        <strain evidence="4">HL-2020</strain>
        <tissue evidence="4">Leaf</tissue>
    </source>
</reference>
<dbReference type="Pfam" id="PF02341">
    <property type="entry name" value="RbcX"/>
    <property type="match status" value="1"/>
</dbReference>
<accession>A0A835GX82</accession>
<dbReference type="GO" id="GO:0044183">
    <property type="term" value="F:protein folding chaperone"/>
    <property type="evidence" value="ECO:0007669"/>
    <property type="project" value="InterPro"/>
</dbReference>
<dbReference type="GO" id="GO:0015977">
    <property type="term" value="P:carbon fixation"/>
    <property type="evidence" value="ECO:0007669"/>
    <property type="project" value="UniProtKB-KW"/>
</dbReference>
<dbReference type="AlphaFoldDB" id="A0A835GX82"/>
<dbReference type="PANTHER" id="PTHR33791">
    <property type="entry name" value="CHAPERONIN-LIKE RBCX PROTEIN 1, CHLOROPLASTIC"/>
    <property type="match status" value="1"/>
</dbReference>
<gene>
    <name evidence="4" type="ORF">IFM89_004020</name>
</gene>
<dbReference type="GO" id="GO:0015979">
    <property type="term" value="P:photosynthesis"/>
    <property type="evidence" value="ECO:0007669"/>
    <property type="project" value="UniProtKB-KW"/>
</dbReference>
<keyword evidence="2" id="KW-0143">Chaperone</keyword>
<evidence type="ECO:0000256" key="2">
    <source>
        <dbReference type="ARBA" id="ARBA00023186"/>
    </source>
</evidence>
<evidence type="ECO:0000256" key="3">
    <source>
        <dbReference type="ARBA" id="ARBA00023300"/>
    </source>
</evidence>
<keyword evidence="1" id="KW-0602">Photosynthesis</keyword>
<dbReference type="InterPro" id="IPR038052">
    <property type="entry name" value="Chaperonin_RbcX_sf"/>
</dbReference>